<reference evidence="1 2" key="1">
    <citation type="submission" date="2019-09" db="EMBL/GenBank/DDBJ databases">
        <title>Genome sequence of Hymenobacter sp. M3.</title>
        <authorList>
            <person name="Srinivasan S."/>
        </authorList>
    </citation>
    <scope>NUCLEOTIDE SEQUENCE [LARGE SCALE GENOMIC DNA]</scope>
    <source>
        <strain evidence="1 2">M3</strain>
    </source>
</reference>
<evidence type="ECO:0000313" key="1">
    <source>
        <dbReference type="EMBL" id="KAA9327253.1"/>
    </source>
</evidence>
<evidence type="ECO:0000313" key="2">
    <source>
        <dbReference type="Proteomes" id="UP000326380"/>
    </source>
</evidence>
<accession>A0A7L4ZS94</accession>
<organism evidence="1 2">
    <name type="scientific">Hymenobacter busanensis</name>
    <dbReference type="NCBI Taxonomy" id="2607656"/>
    <lineage>
        <taxon>Bacteria</taxon>
        <taxon>Pseudomonadati</taxon>
        <taxon>Bacteroidota</taxon>
        <taxon>Cytophagia</taxon>
        <taxon>Cytophagales</taxon>
        <taxon>Hymenobacteraceae</taxon>
        <taxon>Hymenobacter</taxon>
    </lineage>
</organism>
<protein>
    <submittedName>
        <fullName evidence="1">Uncharacterized protein</fullName>
    </submittedName>
</protein>
<gene>
    <name evidence="1" type="ORF">F0P96_18655</name>
</gene>
<keyword evidence="2" id="KW-1185">Reference proteome</keyword>
<proteinExistence type="predicted"/>
<name>A0A7L4ZS94_9BACT</name>
<comment type="caution">
    <text evidence="1">The sequence shown here is derived from an EMBL/GenBank/DDBJ whole genome shotgun (WGS) entry which is preliminary data.</text>
</comment>
<sequence>MTEENKRKWEVSISIVGTVLTIASIFIGISQFNRQQNDNQVLEFKREMLKKRADTYGKICESAGILASEYTTDTSFKKSMEDFERYYWGSLNIPPDRSVTTAVEEFRETLKHVDRRSIDGHNSLAYDAANLQDSCYRALSRSWQSLNN</sequence>
<dbReference type="RefSeq" id="WP_151080483.1">
    <property type="nucleotide sequence ID" value="NZ_CP047647.1"/>
</dbReference>
<dbReference type="AlphaFoldDB" id="A0A7L4ZS94"/>
<dbReference type="Proteomes" id="UP000326380">
    <property type="component" value="Unassembled WGS sequence"/>
</dbReference>
<dbReference type="EMBL" id="VTWU01000007">
    <property type="protein sequence ID" value="KAA9327253.1"/>
    <property type="molecule type" value="Genomic_DNA"/>
</dbReference>